<evidence type="ECO:0000313" key="1">
    <source>
        <dbReference type="EMBL" id="BCT93613.1"/>
    </source>
</evidence>
<name>A0ABN6G1I1_9GAMM</name>
<organism evidence="1 2">
    <name type="scientific">Noviluteimonas caseinilytica</name>
    <dbReference type="NCBI Taxonomy" id="2675101"/>
    <lineage>
        <taxon>Bacteria</taxon>
        <taxon>Pseudomonadati</taxon>
        <taxon>Pseudomonadota</taxon>
        <taxon>Gammaproteobacteria</taxon>
        <taxon>Lysobacterales</taxon>
        <taxon>Lysobacteraceae</taxon>
        <taxon>Noviluteimonas</taxon>
    </lineage>
</organism>
<reference evidence="1 2" key="1">
    <citation type="submission" date="2021-03" db="EMBL/GenBank/DDBJ databases">
        <title>Complete Genome Sequences of Two Lysobacter Strains Isolated from Sea Water (Lysobacter caseinilyticus) and Soil (Lysobacter helvus) in South Korea.</title>
        <authorList>
            <person name="Watanabe Y."/>
            <person name="Arakawa K."/>
        </authorList>
    </citation>
    <scope>NUCLEOTIDE SEQUENCE [LARGE SCALE GENOMIC DNA]</scope>
    <source>
        <strain evidence="1 2">KVB24</strain>
    </source>
</reference>
<sequence>MSYPTLEDPAFDRAITLRDAYRIMERFASAYLARGDTLVSDFLYAYAGECIGGGVTDPVAIGDFLDAADQTLNPKE</sequence>
<dbReference type="EMBL" id="AP024545">
    <property type="protein sequence ID" value="BCT93613.1"/>
    <property type="molecule type" value="Genomic_DNA"/>
</dbReference>
<dbReference type="Proteomes" id="UP000681317">
    <property type="component" value="Chromosome"/>
</dbReference>
<protein>
    <submittedName>
        <fullName evidence="1">Uncharacterized protein</fullName>
    </submittedName>
</protein>
<keyword evidence="2" id="KW-1185">Reference proteome</keyword>
<proteinExistence type="predicted"/>
<gene>
    <name evidence="1" type="ORF">LYSCAS_26370</name>
</gene>
<accession>A0ABN6G1I1</accession>
<evidence type="ECO:0000313" key="2">
    <source>
        <dbReference type="Proteomes" id="UP000681317"/>
    </source>
</evidence>